<dbReference type="InterPro" id="IPR004358">
    <property type="entry name" value="Sig_transdc_His_kin-like_C"/>
</dbReference>
<dbReference type="InterPro" id="IPR003594">
    <property type="entry name" value="HATPase_dom"/>
</dbReference>
<keyword evidence="5" id="KW-0808">Transferase</keyword>
<evidence type="ECO:0000256" key="10">
    <source>
        <dbReference type="SAM" id="Phobius"/>
    </source>
</evidence>
<dbReference type="SMART" id="SM00387">
    <property type="entry name" value="HATPase_c"/>
    <property type="match status" value="1"/>
</dbReference>
<evidence type="ECO:0000256" key="5">
    <source>
        <dbReference type="ARBA" id="ARBA00022679"/>
    </source>
</evidence>
<evidence type="ECO:0000256" key="8">
    <source>
        <dbReference type="ARBA" id="ARBA00022989"/>
    </source>
</evidence>
<keyword evidence="4" id="KW-0597">Phosphoprotein</keyword>
<evidence type="ECO:0000259" key="11">
    <source>
        <dbReference type="PROSITE" id="PS50109"/>
    </source>
</evidence>
<dbReference type="CDD" id="cd00075">
    <property type="entry name" value="HATPase"/>
    <property type="match status" value="1"/>
</dbReference>
<keyword evidence="13" id="KW-1185">Reference proteome</keyword>
<dbReference type="EC" id="2.7.13.3" evidence="3"/>
<dbReference type="EMBL" id="SRLB01000030">
    <property type="protein sequence ID" value="TGD95379.1"/>
    <property type="molecule type" value="Genomic_DNA"/>
</dbReference>
<keyword evidence="9 10" id="KW-0472">Membrane</keyword>
<evidence type="ECO:0000256" key="7">
    <source>
        <dbReference type="ARBA" id="ARBA00022777"/>
    </source>
</evidence>
<dbReference type="InterPro" id="IPR036097">
    <property type="entry name" value="HisK_dim/P_sf"/>
</dbReference>
<dbReference type="Proteomes" id="UP000297535">
    <property type="component" value="Unassembled WGS sequence"/>
</dbReference>
<gene>
    <name evidence="12" type="ORF">EU555_28245</name>
</gene>
<dbReference type="PROSITE" id="PS50109">
    <property type="entry name" value="HIS_KIN"/>
    <property type="match status" value="1"/>
</dbReference>
<evidence type="ECO:0000256" key="1">
    <source>
        <dbReference type="ARBA" id="ARBA00000085"/>
    </source>
</evidence>
<dbReference type="CDD" id="cd00082">
    <property type="entry name" value="HisKA"/>
    <property type="match status" value="1"/>
</dbReference>
<dbReference type="AlphaFoldDB" id="A0A4Z0NH13"/>
<proteinExistence type="predicted"/>
<dbReference type="Gene3D" id="1.10.287.130">
    <property type="match status" value="1"/>
</dbReference>
<keyword evidence="7 12" id="KW-0418">Kinase</keyword>
<organism evidence="12 13">
    <name type="scientific">Methylobacterium nonmethylotrophicum</name>
    <dbReference type="NCBI Taxonomy" id="1141884"/>
    <lineage>
        <taxon>Bacteria</taxon>
        <taxon>Pseudomonadati</taxon>
        <taxon>Pseudomonadota</taxon>
        <taxon>Alphaproteobacteria</taxon>
        <taxon>Hyphomicrobiales</taxon>
        <taxon>Methylobacteriaceae</taxon>
        <taxon>Methylobacterium</taxon>
    </lineage>
</organism>
<comment type="catalytic activity">
    <reaction evidence="1">
        <text>ATP + protein L-histidine = ADP + protein N-phospho-L-histidine.</text>
        <dbReference type="EC" id="2.7.13.3"/>
    </reaction>
</comment>
<dbReference type="GO" id="GO:0005886">
    <property type="term" value="C:plasma membrane"/>
    <property type="evidence" value="ECO:0007669"/>
    <property type="project" value="TreeGrafter"/>
</dbReference>
<keyword evidence="6 10" id="KW-0812">Transmembrane</keyword>
<dbReference type="SUPFAM" id="SSF55874">
    <property type="entry name" value="ATPase domain of HSP90 chaperone/DNA topoisomerase II/histidine kinase"/>
    <property type="match status" value="1"/>
</dbReference>
<dbReference type="OrthoDB" id="8673316at2"/>
<comment type="subcellular location">
    <subcellularLocation>
        <location evidence="2">Membrane</location>
    </subcellularLocation>
</comment>
<dbReference type="GO" id="GO:0000155">
    <property type="term" value="F:phosphorelay sensor kinase activity"/>
    <property type="evidence" value="ECO:0007669"/>
    <property type="project" value="InterPro"/>
</dbReference>
<accession>A0A4Z0NH13</accession>
<evidence type="ECO:0000256" key="2">
    <source>
        <dbReference type="ARBA" id="ARBA00004370"/>
    </source>
</evidence>
<dbReference type="InterPro" id="IPR005467">
    <property type="entry name" value="His_kinase_dom"/>
</dbReference>
<evidence type="ECO:0000313" key="13">
    <source>
        <dbReference type="Proteomes" id="UP000297535"/>
    </source>
</evidence>
<evidence type="ECO:0000256" key="4">
    <source>
        <dbReference type="ARBA" id="ARBA00022553"/>
    </source>
</evidence>
<dbReference type="InterPro" id="IPR050428">
    <property type="entry name" value="TCS_sensor_his_kinase"/>
</dbReference>
<feature type="transmembrane region" description="Helical" evidence="10">
    <location>
        <begin position="144"/>
        <end position="167"/>
    </location>
</feature>
<dbReference type="PRINTS" id="PR00344">
    <property type="entry name" value="BCTRLSENSOR"/>
</dbReference>
<reference evidence="12 13" key="1">
    <citation type="submission" date="2019-04" db="EMBL/GenBank/DDBJ databases">
        <authorList>
            <person name="Feng G."/>
            <person name="Zhu H."/>
        </authorList>
    </citation>
    <scope>NUCLEOTIDE SEQUENCE [LARGE SCALE GENOMIC DNA]</scope>
    <source>
        <strain evidence="12 13">6HR-1</strain>
    </source>
</reference>
<evidence type="ECO:0000256" key="3">
    <source>
        <dbReference type="ARBA" id="ARBA00012438"/>
    </source>
</evidence>
<dbReference type="InterPro" id="IPR013727">
    <property type="entry name" value="2CSK_N"/>
</dbReference>
<dbReference type="PANTHER" id="PTHR45436:SF1">
    <property type="entry name" value="SENSOR PROTEIN QSEC"/>
    <property type="match status" value="1"/>
</dbReference>
<dbReference type="Pfam" id="PF08521">
    <property type="entry name" value="2CSK_N"/>
    <property type="match status" value="1"/>
</dbReference>
<dbReference type="Pfam" id="PF00512">
    <property type="entry name" value="HisKA"/>
    <property type="match status" value="1"/>
</dbReference>
<protein>
    <recommendedName>
        <fullName evidence="3">histidine kinase</fullName>
        <ecNumber evidence="3">2.7.13.3</ecNumber>
    </recommendedName>
</protein>
<dbReference type="InterPro" id="IPR003661">
    <property type="entry name" value="HisK_dim/P_dom"/>
</dbReference>
<sequence>MVPMAALAVLLGIGGTWFVSAFATSAYDRGLAGAILTIAERLSVQEGQVVLDMPSAAFGMLSNTQRDNIYYSVTDDRTFVTGYADLPLPERMPPPETLVYRDAVFRGERVRIGAMLRPIYITRHSALVQVAETTHDRDRLARHMLLALTALGATLAGIGSLLIWFAVRMGLSPLDDLRREIEHRFHGAGAVPAVPVAGVPREALPLVEALNELLAQLNHAMTVLRRFTADASHQLRTPVAILKTHLRLLDRQPPESDGWRSSRADLDGAVDRLDRLIAQLLTLVLEEGGARRGGAAPTDVAAIARDAALALVPIARARRVALSFDGPEAPVTVLAEPFLIEEALRNLIDNAIRYNRPGGTVRVSVLSGADAPCAIDVEDDGPGIPEAQRELVFERFHRLERPGDPSGSGLGLSIVQAFVARLGGTVTLHAGAQGRGLRARVSLPSEPGPA</sequence>
<comment type="caution">
    <text evidence="12">The sequence shown here is derived from an EMBL/GenBank/DDBJ whole genome shotgun (WGS) entry which is preliminary data.</text>
</comment>
<feature type="domain" description="Histidine kinase" evidence="11">
    <location>
        <begin position="230"/>
        <end position="447"/>
    </location>
</feature>
<evidence type="ECO:0000256" key="9">
    <source>
        <dbReference type="ARBA" id="ARBA00023136"/>
    </source>
</evidence>
<evidence type="ECO:0000313" key="12">
    <source>
        <dbReference type="EMBL" id="TGD95379.1"/>
    </source>
</evidence>
<dbReference type="Pfam" id="PF02518">
    <property type="entry name" value="HATPase_c"/>
    <property type="match status" value="1"/>
</dbReference>
<dbReference type="SMART" id="SM00388">
    <property type="entry name" value="HisKA"/>
    <property type="match status" value="1"/>
</dbReference>
<evidence type="ECO:0000256" key="6">
    <source>
        <dbReference type="ARBA" id="ARBA00022692"/>
    </source>
</evidence>
<dbReference type="SUPFAM" id="SSF47384">
    <property type="entry name" value="Homodimeric domain of signal transducing histidine kinase"/>
    <property type="match status" value="1"/>
</dbReference>
<name>A0A4Z0NH13_9HYPH</name>
<dbReference type="InterPro" id="IPR036890">
    <property type="entry name" value="HATPase_C_sf"/>
</dbReference>
<dbReference type="Gene3D" id="3.30.565.10">
    <property type="entry name" value="Histidine kinase-like ATPase, C-terminal domain"/>
    <property type="match status" value="1"/>
</dbReference>
<dbReference type="PANTHER" id="PTHR45436">
    <property type="entry name" value="SENSOR HISTIDINE KINASE YKOH"/>
    <property type="match status" value="1"/>
</dbReference>
<keyword evidence="8 10" id="KW-1133">Transmembrane helix</keyword>